<proteinExistence type="predicted"/>
<name>A0A5N5HYH6_9ROSA</name>
<dbReference type="SUPFAM" id="SSF56672">
    <property type="entry name" value="DNA/RNA polymerases"/>
    <property type="match status" value="1"/>
</dbReference>
<accession>A0A5N5HYH6</accession>
<reference evidence="2 3" key="1">
    <citation type="submission" date="2019-09" db="EMBL/GenBank/DDBJ databases">
        <authorList>
            <person name="Ou C."/>
        </authorList>
    </citation>
    <scope>NUCLEOTIDE SEQUENCE [LARGE SCALE GENOMIC DNA]</scope>
    <source>
        <strain evidence="2">S2</strain>
        <tissue evidence="2">Leaf</tissue>
    </source>
</reference>
<dbReference type="PANTHER" id="PTHR37984">
    <property type="entry name" value="PROTEIN CBG26694"/>
    <property type="match status" value="1"/>
</dbReference>
<dbReference type="AlphaFoldDB" id="A0A5N5HYH6"/>
<dbReference type="Gene3D" id="3.30.70.270">
    <property type="match status" value="2"/>
</dbReference>
<dbReference type="Proteomes" id="UP000327157">
    <property type="component" value="Chromosome 12"/>
</dbReference>
<reference evidence="2 3" key="3">
    <citation type="submission" date="2019-11" db="EMBL/GenBank/DDBJ databases">
        <title>A de novo genome assembly of a pear dwarfing rootstock.</title>
        <authorList>
            <person name="Wang F."/>
            <person name="Wang J."/>
            <person name="Li S."/>
            <person name="Zhang Y."/>
            <person name="Fang M."/>
            <person name="Ma L."/>
            <person name="Zhao Y."/>
            <person name="Jiang S."/>
        </authorList>
    </citation>
    <scope>NUCLEOTIDE SEQUENCE [LARGE SCALE GENOMIC DNA]</scope>
    <source>
        <strain evidence="2">S2</strain>
        <tissue evidence="2">Leaf</tissue>
    </source>
</reference>
<evidence type="ECO:0000313" key="2">
    <source>
        <dbReference type="EMBL" id="KAB2631242.1"/>
    </source>
</evidence>
<reference evidence="3" key="2">
    <citation type="submission" date="2019-10" db="EMBL/GenBank/DDBJ databases">
        <title>A de novo genome assembly of a pear dwarfing rootstock.</title>
        <authorList>
            <person name="Wang F."/>
            <person name="Wang J."/>
            <person name="Li S."/>
            <person name="Zhang Y."/>
            <person name="Fang M."/>
            <person name="Ma L."/>
            <person name="Zhao Y."/>
            <person name="Jiang S."/>
        </authorList>
    </citation>
    <scope>NUCLEOTIDE SEQUENCE [LARGE SCALE GENOMIC DNA]</scope>
</reference>
<evidence type="ECO:0000256" key="1">
    <source>
        <dbReference type="SAM" id="Phobius"/>
    </source>
</evidence>
<dbReference type="EMBL" id="SMOL01000143">
    <property type="protein sequence ID" value="KAB2631242.1"/>
    <property type="molecule type" value="Genomic_DNA"/>
</dbReference>
<keyword evidence="1" id="KW-1133">Transmembrane helix</keyword>
<sequence>MLSLDPNLVCHMLNTQPEIKPIVQQRRNFHLKIEAKIKVEVEKLLVAGFMKSIKHPFWLANIVPAKKKNTVQIWICIDYRDLHAACLKDEFPLPNIDIKIDSTSGLSTLDPDKVRTIRVLMPLLNAKKLKSLMGKPLYIQCFILGLAAIIRAFAQLLRKWKKFVWTKEYEEAYQRVQQLVTNLPIMKASVPSIPFKLYLVATSTAVGALLA</sequence>
<organism evidence="2 3">
    <name type="scientific">Pyrus ussuriensis x Pyrus communis</name>
    <dbReference type="NCBI Taxonomy" id="2448454"/>
    <lineage>
        <taxon>Eukaryota</taxon>
        <taxon>Viridiplantae</taxon>
        <taxon>Streptophyta</taxon>
        <taxon>Embryophyta</taxon>
        <taxon>Tracheophyta</taxon>
        <taxon>Spermatophyta</taxon>
        <taxon>Magnoliopsida</taxon>
        <taxon>eudicotyledons</taxon>
        <taxon>Gunneridae</taxon>
        <taxon>Pentapetalae</taxon>
        <taxon>rosids</taxon>
        <taxon>fabids</taxon>
        <taxon>Rosales</taxon>
        <taxon>Rosaceae</taxon>
        <taxon>Amygdaloideae</taxon>
        <taxon>Maleae</taxon>
        <taxon>Pyrus</taxon>
    </lineage>
</organism>
<dbReference type="OrthoDB" id="1928766at2759"/>
<comment type="caution">
    <text evidence="2">The sequence shown here is derived from an EMBL/GenBank/DDBJ whole genome shotgun (WGS) entry which is preliminary data.</text>
</comment>
<gene>
    <name evidence="2" type="ORF">D8674_008761</name>
</gene>
<keyword evidence="1" id="KW-0472">Membrane</keyword>
<dbReference type="InterPro" id="IPR043128">
    <property type="entry name" value="Rev_trsase/Diguanyl_cyclase"/>
</dbReference>
<evidence type="ECO:0000313" key="3">
    <source>
        <dbReference type="Proteomes" id="UP000327157"/>
    </source>
</evidence>
<dbReference type="PANTHER" id="PTHR37984:SF15">
    <property type="entry name" value="INTEGRASE CATALYTIC DOMAIN-CONTAINING PROTEIN"/>
    <property type="match status" value="1"/>
</dbReference>
<keyword evidence="3" id="KW-1185">Reference proteome</keyword>
<protein>
    <submittedName>
        <fullName evidence="2">Uncharacterized protein</fullName>
    </submittedName>
</protein>
<dbReference type="InterPro" id="IPR050951">
    <property type="entry name" value="Retrovirus_Pol_polyprotein"/>
</dbReference>
<dbReference type="InterPro" id="IPR043502">
    <property type="entry name" value="DNA/RNA_pol_sf"/>
</dbReference>
<dbReference type="Gene3D" id="3.10.10.10">
    <property type="entry name" value="HIV Type 1 Reverse Transcriptase, subunit A, domain 1"/>
    <property type="match status" value="1"/>
</dbReference>
<keyword evidence="1" id="KW-0812">Transmembrane</keyword>
<feature type="transmembrane region" description="Helical" evidence="1">
    <location>
        <begin position="137"/>
        <end position="157"/>
    </location>
</feature>